<dbReference type="PATRIC" id="fig|662479.7.peg.3429"/>
<evidence type="ECO:0000313" key="2">
    <source>
        <dbReference type="EMBL" id="ELZ90375.1"/>
    </source>
</evidence>
<dbReference type="Proteomes" id="UP000011550">
    <property type="component" value="Unassembled WGS sequence"/>
</dbReference>
<dbReference type="AlphaFoldDB" id="M0I0L0"/>
<gene>
    <name evidence="2" type="ORF">C440_16891</name>
</gene>
<organism evidence="2 3">
    <name type="scientific">Haloferax mucosum ATCC BAA-1512</name>
    <dbReference type="NCBI Taxonomy" id="662479"/>
    <lineage>
        <taxon>Archaea</taxon>
        <taxon>Methanobacteriati</taxon>
        <taxon>Methanobacteriota</taxon>
        <taxon>Stenosarchaea group</taxon>
        <taxon>Halobacteria</taxon>
        <taxon>Halobacteriales</taxon>
        <taxon>Haloferacaceae</taxon>
        <taxon>Haloferax</taxon>
    </lineage>
</organism>
<keyword evidence="3" id="KW-1185">Reference proteome</keyword>
<evidence type="ECO:0000256" key="1">
    <source>
        <dbReference type="SAM" id="MobiDB-lite"/>
    </source>
</evidence>
<reference evidence="2 3" key="1">
    <citation type="journal article" date="2014" name="PLoS Genet.">
        <title>Phylogenetically driven sequencing of extremely halophilic archaea reveals strategies for static and dynamic osmo-response.</title>
        <authorList>
            <person name="Becker E.A."/>
            <person name="Seitzer P.M."/>
            <person name="Tritt A."/>
            <person name="Larsen D."/>
            <person name="Krusor M."/>
            <person name="Yao A.I."/>
            <person name="Wu D."/>
            <person name="Madern D."/>
            <person name="Eisen J.A."/>
            <person name="Darling A.E."/>
            <person name="Facciotti M.T."/>
        </authorList>
    </citation>
    <scope>NUCLEOTIDE SEQUENCE [LARGE SCALE GENOMIC DNA]</scope>
    <source>
        <strain evidence="2 3">ATCC BAA-1512</strain>
    </source>
</reference>
<dbReference type="EMBL" id="AOLN01000019">
    <property type="protein sequence ID" value="ELZ90375.1"/>
    <property type="molecule type" value="Genomic_DNA"/>
</dbReference>
<protein>
    <submittedName>
        <fullName evidence="2">Uncharacterized protein</fullName>
    </submittedName>
</protein>
<proteinExistence type="predicted"/>
<feature type="compositionally biased region" description="Basic and acidic residues" evidence="1">
    <location>
        <begin position="56"/>
        <end position="80"/>
    </location>
</feature>
<comment type="caution">
    <text evidence="2">The sequence shown here is derived from an EMBL/GenBank/DDBJ whole genome shotgun (WGS) entry which is preliminary data.</text>
</comment>
<sequence>MFSLAETANSGAMIRFGRPDETWGEVHEAFELVLGEFSTTRFSTRTNRTPPSSFASRDDRGGSEERDRSVRLRISESGET</sequence>
<dbReference type="STRING" id="662479.C440_16891"/>
<accession>M0I0L0</accession>
<feature type="region of interest" description="Disordered" evidence="1">
    <location>
        <begin position="40"/>
        <end position="80"/>
    </location>
</feature>
<name>M0I0L0_9EURY</name>
<feature type="compositionally biased region" description="Low complexity" evidence="1">
    <location>
        <begin position="40"/>
        <end position="54"/>
    </location>
</feature>
<evidence type="ECO:0000313" key="3">
    <source>
        <dbReference type="Proteomes" id="UP000011550"/>
    </source>
</evidence>